<sequence length="73" mass="8329">MEAFMLARRMCAGETLSERLRGVEMMRTVPERRRALLVLRYLRASETDETLLWAIDGALTDIGKAEQSADTRV</sequence>
<dbReference type="Proteomes" id="UP000530928">
    <property type="component" value="Unassembled WGS sequence"/>
</dbReference>
<protein>
    <recommendedName>
        <fullName evidence="3">HEAT repeat domain-containing protein</fullName>
    </recommendedName>
</protein>
<evidence type="ECO:0000313" key="1">
    <source>
        <dbReference type="EMBL" id="MBA2891381.1"/>
    </source>
</evidence>
<dbReference type="RefSeq" id="WP_181610184.1">
    <property type="nucleotide sequence ID" value="NZ_BAABAM010000002.1"/>
</dbReference>
<dbReference type="AlphaFoldDB" id="A0A7W0CHN7"/>
<evidence type="ECO:0008006" key="3">
    <source>
        <dbReference type="Google" id="ProtNLM"/>
    </source>
</evidence>
<comment type="caution">
    <text evidence="1">The sequence shown here is derived from an EMBL/GenBank/DDBJ whole genome shotgun (WGS) entry which is preliminary data.</text>
</comment>
<gene>
    <name evidence="1" type="ORF">HNR30_002722</name>
</gene>
<accession>A0A7W0CHN7</accession>
<reference evidence="1 2" key="1">
    <citation type="submission" date="2020-07" db="EMBL/GenBank/DDBJ databases">
        <title>Genomic Encyclopedia of Type Strains, Phase IV (KMG-IV): sequencing the most valuable type-strain genomes for metagenomic binning, comparative biology and taxonomic classification.</title>
        <authorList>
            <person name="Goeker M."/>
        </authorList>
    </citation>
    <scope>NUCLEOTIDE SEQUENCE [LARGE SCALE GENOMIC DNA]</scope>
    <source>
        <strain evidence="1 2">DSM 45533</strain>
    </source>
</reference>
<keyword evidence="2" id="KW-1185">Reference proteome</keyword>
<evidence type="ECO:0000313" key="2">
    <source>
        <dbReference type="Proteomes" id="UP000530928"/>
    </source>
</evidence>
<organism evidence="1 2">
    <name type="scientific">Nonomuraea soli</name>
    <dbReference type="NCBI Taxonomy" id="1032476"/>
    <lineage>
        <taxon>Bacteria</taxon>
        <taxon>Bacillati</taxon>
        <taxon>Actinomycetota</taxon>
        <taxon>Actinomycetes</taxon>
        <taxon>Streptosporangiales</taxon>
        <taxon>Streptosporangiaceae</taxon>
        <taxon>Nonomuraea</taxon>
    </lineage>
</organism>
<proteinExistence type="predicted"/>
<dbReference type="EMBL" id="JACDUR010000003">
    <property type="protein sequence ID" value="MBA2891381.1"/>
    <property type="molecule type" value="Genomic_DNA"/>
</dbReference>
<name>A0A7W0CHN7_9ACTN</name>